<comment type="caution">
    <text evidence="2">The sequence shown here is derived from an EMBL/GenBank/DDBJ whole genome shotgun (WGS) entry which is preliminary data.</text>
</comment>
<evidence type="ECO:0000313" key="2">
    <source>
        <dbReference type="EMBL" id="RSL88243.1"/>
    </source>
</evidence>
<reference evidence="2 3" key="1">
    <citation type="submission" date="2017-06" db="EMBL/GenBank/DDBJ databases">
        <title>Comparative genomic analysis of Ambrosia Fusariam Clade fungi.</title>
        <authorList>
            <person name="Stajich J.E."/>
            <person name="Carrillo J."/>
            <person name="Kijimoto T."/>
            <person name="Eskalen A."/>
            <person name="O'Donnell K."/>
            <person name="Kasson M."/>
        </authorList>
    </citation>
    <scope>NUCLEOTIDE SEQUENCE [LARGE SCALE GENOMIC DNA]</scope>
    <source>
        <strain evidence="2 3">NRRL62579</strain>
    </source>
</reference>
<protein>
    <recommendedName>
        <fullName evidence="1">AB hydrolase-1 domain-containing protein</fullName>
    </recommendedName>
</protein>
<dbReference type="Pfam" id="PF12697">
    <property type="entry name" value="Abhydrolase_6"/>
    <property type="match status" value="1"/>
</dbReference>
<dbReference type="InterPro" id="IPR050266">
    <property type="entry name" value="AB_hydrolase_sf"/>
</dbReference>
<accession>A0A428SEN8</accession>
<dbReference type="Proteomes" id="UP000287144">
    <property type="component" value="Unassembled WGS sequence"/>
</dbReference>
<dbReference type="AlphaFoldDB" id="A0A428SEN8"/>
<dbReference type="InterPro" id="IPR029058">
    <property type="entry name" value="AB_hydrolase_fold"/>
</dbReference>
<keyword evidence="3" id="KW-1185">Reference proteome</keyword>
<evidence type="ECO:0000259" key="1">
    <source>
        <dbReference type="Pfam" id="PF12697"/>
    </source>
</evidence>
<proteinExistence type="predicted"/>
<dbReference type="InterPro" id="IPR000073">
    <property type="entry name" value="AB_hydrolase_1"/>
</dbReference>
<organism evidence="2 3">
    <name type="scientific">Fusarium oligoseptatum</name>
    <dbReference type="NCBI Taxonomy" id="2604345"/>
    <lineage>
        <taxon>Eukaryota</taxon>
        <taxon>Fungi</taxon>
        <taxon>Dikarya</taxon>
        <taxon>Ascomycota</taxon>
        <taxon>Pezizomycotina</taxon>
        <taxon>Sordariomycetes</taxon>
        <taxon>Hypocreomycetidae</taxon>
        <taxon>Hypocreales</taxon>
        <taxon>Nectriaceae</taxon>
        <taxon>Fusarium</taxon>
        <taxon>Fusarium solani species complex</taxon>
    </lineage>
</organism>
<gene>
    <name evidence="2" type="ORF">CEP52_015290</name>
</gene>
<name>A0A428SEN8_9HYPO</name>
<dbReference type="PANTHER" id="PTHR43798">
    <property type="entry name" value="MONOACYLGLYCEROL LIPASE"/>
    <property type="match status" value="1"/>
</dbReference>
<dbReference type="SUPFAM" id="SSF53474">
    <property type="entry name" value="alpha/beta-Hydrolases"/>
    <property type="match status" value="1"/>
</dbReference>
<dbReference type="STRING" id="1325735.A0A428SEN8"/>
<sequence>MPFTTTDDDQLYYETSGDSGPTIVFIPGYMGIAEIWRPVLSRLGGQYRYVIYDTSYGRSSKRKDAASYSVERHALDINKPAILVAHSMGCNIASAFCLSNGTQVGGMVQVGAHYHGKQLAETGYTVDVFCGKAHIPSEAMGFYMRLGLSKDVAIEATKWPAYTRRHNAHALLSFELRDRAQKISMPTLIIQGGNDEIAIKKLEVLLNCLLRVIPNVNHFPPTEAPDDAARVIDEFVKSLPE</sequence>
<feature type="domain" description="AB hydrolase-1" evidence="1">
    <location>
        <begin position="23"/>
        <end position="230"/>
    </location>
</feature>
<dbReference type="Gene3D" id="3.40.50.1820">
    <property type="entry name" value="alpha/beta hydrolase"/>
    <property type="match status" value="1"/>
</dbReference>
<evidence type="ECO:0000313" key="3">
    <source>
        <dbReference type="Proteomes" id="UP000287144"/>
    </source>
</evidence>
<dbReference type="EMBL" id="NKCK01000264">
    <property type="protein sequence ID" value="RSL88243.1"/>
    <property type="molecule type" value="Genomic_DNA"/>
</dbReference>